<sequence>MASFGKLENFDLSKPEGSLAAPEPLNDIDYCELTKLLTGYFCPKPNKSRHRICITYVAELRKLSENCEFIDLDDRLRDRLVCGLRNESLAKRPLSEKDLTFEKAVNLALCDESASTDASILQGKMPELNIEGMSGLGDMLVNETGRTIAIRASEHARNIRSKDKKSLIYQHIAESGHSFNLDNTTPIYSDIANKYQRLVLEALVSNTTPSLNRKIDLPPQYS</sequence>
<evidence type="ECO:0000313" key="1">
    <source>
        <dbReference type="EMBL" id="UYV66643.1"/>
    </source>
</evidence>
<dbReference type="EMBL" id="CP092866">
    <property type="protein sequence ID" value="UYV66643.1"/>
    <property type="molecule type" value="Genomic_DNA"/>
</dbReference>
<name>A0ABY6KFS8_9ARAC</name>
<feature type="non-terminal residue" evidence="1">
    <location>
        <position position="1"/>
    </location>
</feature>
<gene>
    <name evidence="1" type="ORF">LAZ67_4002435</name>
</gene>
<organism evidence="1 2">
    <name type="scientific">Cordylochernes scorpioides</name>
    <dbReference type="NCBI Taxonomy" id="51811"/>
    <lineage>
        <taxon>Eukaryota</taxon>
        <taxon>Metazoa</taxon>
        <taxon>Ecdysozoa</taxon>
        <taxon>Arthropoda</taxon>
        <taxon>Chelicerata</taxon>
        <taxon>Arachnida</taxon>
        <taxon>Pseudoscorpiones</taxon>
        <taxon>Cheliferoidea</taxon>
        <taxon>Chernetidae</taxon>
        <taxon>Cordylochernes</taxon>
    </lineage>
</organism>
<proteinExistence type="predicted"/>
<protein>
    <submittedName>
        <fullName evidence="1">Uncharacterized protein</fullName>
    </submittedName>
</protein>
<dbReference type="Proteomes" id="UP001235939">
    <property type="component" value="Chromosome 04"/>
</dbReference>
<keyword evidence="2" id="KW-1185">Reference proteome</keyword>
<evidence type="ECO:0000313" key="2">
    <source>
        <dbReference type="Proteomes" id="UP001235939"/>
    </source>
</evidence>
<accession>A0ABY6KFS8</accession>
<reference evidence="1 2" key="1">
    <citation type="submission" date="2022-01" db="EMBL/GenBank/DDBJ databases">
        <title>A chromosomal length assembly of Cordylochernes scorpioides.</title>
        <authorList>
            <person name="Zeh D."/>
            <person name="Zeh J."/>
        </authorList>
    </citation>
    <scope>NUCLEOTIDE SEQUENCE [LARGE SCALE GENOMIC DNA]</scope>
    <source>
        <strain evidence="1">IN4F17</strain>
        <tissue evidence="1">Whole Body</tissue>
    </source>
</reference>